<dbReference type="InterPro" id="IPR001387">
    <property type="entry name" value="Cro/C1-type_HTH"/>
</dbReference>
<dbReference type="GO" id="GO:0003677">
    <property type="term" value="F:DNA binding"/>
    <property type="evidence" value="ECO:0007669"/>
    <property type="project" value="InterPro"/>
</dbReference>
<name>A0A4Z1BYL7_9STAP</name>
<evidence type="ECO:0000259" key="1">
    <source>
        <dbReference type="PROSITE" id="PS50943"/>
    </source>
</evidence>
<dbReference type="SMART" id="SM00530">
    <property type="entry name" value="HTH_XRE"/>
    <property type="match status" value="1"/>
</dbReference>
<dbReference type="RefSeq" id="WP_126565785.1">
    <property type="nucleotide sequence ID" value="NZ_BMCY01000002.1"/>
</dbReference>
<evidence type="ECO:0000313" key="3">
    <source>
        <dbReference type="Proteomes" id="UP000297459"/>
    </source>
</evidence>
<protein>
    <submittedName>
        <fullName evidence="2">XRE family transcriptional regulator</fullName>
    </submittedName>
</protein>
<dbReference type="Pfam" id="PF01381">
    <property type="entry name" value="HTH_3"/>
    <property type="match status" value="1"/>
</dbReference>
<feature type="domain" description="HTH cro/C1-type" evidence="1">
    <location>
        <begin position="12"/>
        <end position="66"/>
    </location>
</feature>
<dbReference type="EMBL" id="SRPJ01000002">
    <property type="protein sequence ID" value="TGN27695.1"/>
    <property type="molecule type" value="Genomic_DNA"/>
</dbReference>
<dbReference type="Gene3D" id="1.10.260.40">
    <property type="entry name" value="lambda repressor-like DNA-binding domains"/>
    <property type="match status" value="1"/>
</dbReference>
<sequence length="246" mass="29253">MAERQNTLGQVIKRIRKSKKMTQHQLSELTGFSQNTISNHENGNRKIDLDDLHTYADSLNTSYNLIVHFSEDLFHNGFSKALDQFQDFQKIYDYVLKAYYTEGDIYFSSIDEYKEALEIVNILKKRGLDISSIKYEYVKDLYIELLNNDKSNNDKLKPITLEELISFTNEYIEIMNEFNARDDSFDKNNLVKRAKDLKLKSLKISERIYNYPNYYYQKIKDKPMYLVFKETYPQNIDELISMINKN</sequence>
<reference evidence="2 3" key="1">
    <citation type="submission" date="2019-04" db="EMBL/GenBank/DDBJ databases">
        <title>Genomic characterization of Staphylococcus petrasii strains.</title>
        <authorList>
            <person name="Vrbovska V."/>
            <person name="Kovarovic V."/>
            <person name="Maslanova I."/>
            <person name="Indrakova A."/>
            <person name="Petras P."/>
            <person name="Sedo O."/>
            <person name="Svec P."/>
            <person name="Fisarova L."/>
            <person name="Sedlacek I."/>
            <person name="Doskar J."/>
            <person name="Pantucek R."/>
        </authorList>
    </citation>
    <scope>NUCLEOTIDE SEQUENCE [LARGE SCALE GENOMIC DNA]</scope>
    <source>
        <strain evidence="2 3">CCM 8529</strain>
    </source>
</reference>
<evidence type="ECO:0000313" key="2">
    <source>
        <dbReference type="EMBL" id="TGN27695.1"/>
    </source>
</evidence>
<dbReference type="InterPro" id="IPR010982">
    <property type="entry name" value="Lambda_DNA-bd_dom_sf"/>
</dbReference>
<dbReference type="AlphaFoldDB" id="A0A4Z1BYL7"/>
<gene>
    <name evidence="2" type="ORF">E2558_07550</name>
</gene>
<organism evidence="2 3">
    <name type="scientific">Staphylococcus pragensis</name>
    <dbReference type="NCBI Taxonomy" id="1611836"/>
    <lineage>
        <taxon>Bacteria</taxon>
        <taxon>Bacillati</taxon>
        <taxon>Bacillota</taxon>
        <taxon>Bacilli</taxon>
        <taxon>Bacillales</taxon>
        <taxon>Staphylococcaceae</taxon>
        <taxon>Staphylococcus</taxon>
    </lineage>
</organism>
<dbReference type="SUPFAM" id="SSF47413">
    <property type="entry name" value="lambda repressor-like DNA-binding domains"/>
    <property type="match status" value="1"/>
</dbReference>
<comment type="caution">
    <text evidence="2">The sequence shown here is derived from an EMBL/GenBank/DDBJ whole genome shotgun (WGS) entry which is preliminary data.</text>
</comment>
<accession>A0A4Z1BYL7</accession>
<dbReference type="PROSITE" id="PS50943">
    <property type="entry name" value="HTH_CROC1"/>
    <property type="match status" value="1"/>
</dbReference>
<proteinExistence type="predicted"/>
<keyword evidence="3" id="KW-1185">Reference proteome</keyword>
<dbReference type="CDD" id="cd00093">
    <property type="entry name" value="HTH_XRE"/>
    <property type="match status" value="1"/>
</dbReference>
<dbReference type="Proteomes" id="UP000297459">
    <property type="component" value="Unassembled WGS sequence"/>
</dbReference>